<reference evidence="2 3" key="1">
    <citation type="submission" date="2018-02" db="EMBL/GenBank/DDBJ databases">
        <title>Genome sequence of the basidiomycete white-rot fungus Phlebia centrifuga.</title>
        <authorList>
            <person name="Granchi Z."/>
            <person name="Peng M."/>
            <person name="de Vries R.P."/>
            <person name="Hilden K."/>
            <person name="Makela M.R."/>
            <person name="Grigoriev I."/>
            <person name="Riley R."/>
        </authorList>
    </citation>
    <scope>NUCLEOTIDE SEQUENCE [LARGE SCALE GENOMIC DNA]</scope>
    <source>
        <strain evidence="2 3">FBCC195</strain>
    </source>
</reference>
<evidence type="ECO:0000313" key="2">
    <source>
        <dbReference type="EMBL" id="PSR87341.1"/>
    </source>
</evidence>
<organism evidence="2 3">
    <name type="scientific">Hermanssonia centrifuga</name>
    <dbReference type="NCBI Taxonomy" id="98765"/>
    <lineage>
        <taxon>Eukaryota</taxon>
        <taxon>Fungi</taxon>
        <taxon>Dikarya</taxon>
        <taxon>Basidiomycota</taxon>
        <taxon>Agaricomycotina</taxon>
        <taxon>Agaricomycetes</taxon>
        <taxon>Polyporales</taxon>
        <taxon>Meruliaceae</taxon>
        <taxon>Hermanssonia</taxon>
    </lineage>
</organism>
<sequence>MSANYKRPHVLKKKKGGGTAYDEDNLFSSQEDDLFGSSSTLQADKQPETASTTVQSTTATTAVTKKSKLFPAERNALFNGTYGFVAQRIGLRPVLKKFPEQVRHTALHHMIQLATTKEQIEQIVALLPKWRESRFRISETTVNVFVLFSDHPKYGMDLNPAAGRQLLHDLHVEHPLSESITLSALYSIYALPSISGDLISCALLTSACYKTATKESLVVARALTQSLQALLDKEDPKAYAYPVNHYERSQNKEKAWLTWTLTKIEKALEKHKQPYDWLRQWRERSGHVQVAL</sequence>
<feature type="compositionally biased region" description="Basic residues" evidence="1">
    <location>
        <begin position="1"/>
        <end position="16"/>
    </location>
</feature>
<dbReference type="OrthoDB" id="565731at2759"/>
<proteinExistence type="predicted"/>
<name>A0A2R6P8W1_9APHY</name>
<evidence type="ECO:0000313" key="3">
    <source>
        <dbReference type="Proteomes" id="UP000186601"/>
    </source>
</evidence>
<gene>
    <name evidence="2" type="ORF">PHLCEN_2v5158</name>
</gene>
<keyword evidence="3" id="KW-1185">Reference proteome</keyword>
<dbReference type="Proteomes" id="UP000186601">
    <property type="component" value="Unassembled WGS sequence"/>
</dbReference>
<dbReference type="EMBL" id="MLYV02000514">
    <property type="protein sequence ID" value="PSR87341.1"/>
    <property type="molecule type" value="Genomic_DNA"/>
</dbReference>
<comment type="caution">
    <text evidence="2">The sequence shown here is derived from an EMBL/GenBank/DDBJ whole genome shotgun (WGS) entry which is preliminary data.</text>
</comment>
<protein>
    <submittedName>
        <fullName evidence="2">Uncharacterized protein</fullName>
    </submittedName>
</protein>
<evidence type="ECO:0000256" key="1">
    <source>
        <dbReference type="SAM" id="MobiDB-lite"/>
    </source>
</evidence>
<dbReference type="AlphaFoldDB" id="A0A2R6P8W1"/>
<accession>A0A2R6P8W1</accession>
<feature type="region of interest" description="Disordered" evidence="1">
    <location>
        <begin position="1"/>
        <end position="56"/>
    </location>
</feature>
<feature type="compositionally biased region" description="Acidic residues" evidence="1">
    <location>
        <begin position="21"/>
        <end position="34"/>
    </location>
</feature>